<keyword evidence="3" id="KW-1185">Reference proteome</keyword>
<dbReference type="OrthoDB" id="206335at2759"/>
<accession>G3AG21</accession>
<feature type="region of interest" description="Disordered" evidence="1">
    <location>
        <begin position="92"/>
        <end position="113"/>
    </location>
</feature>
<dbReference type="HOGENOM" id="CLU_123970_0_0_1"/>
<dbReference type="GeneID" id="18871192"/>
<dbReference type="AlphaFoldDB" id="G3AG21"/>
<gene>
    <name evidence="2" type="ORF">SPAPADRAFT_48195</name>
</gene>
<dbReference type="eggNOG" id="ENOG502RQCM">
    <property type="taxonomic scope" value="Eukaryota"/>
</dbReference>
<dbReference type="Proteomes" id="UP000000709">
    <property type="component" value="Unassembled WGS sequence"/>
</dbReference>
<dbReference type="EMBL" id="GL996499">
    <property type="protein sequence ID" value="EGW35161.1"/>
    <property type="molecule type" value="Genomic_DNA"/>
</dbReference>
<evidence type="ECO:0000256" key="1">
    <source>
        <dbReference type="SAM" id="MobiDB-lite"/>
    </source>
</evidence>
<sequence>MFSKSGTNTPIPGGVAHINKIQYHEQLDETITWIKDWYSPNLSNDLSDDAINDSVRLKGWYKTNINHKNGNSLAYNPDDVLNLNEWKYYTESTSMTDSNQSSSSDSSNGSAMDVDEVKQLGAAIRYEDDGLGRL</sequence>
<proteinExistence type="predicted"/>
<protein>
    <submittedName>
        <fullName evidence="2">Uncharacterized protein</fullName>
    </submittedName>
</protein>
<reference evidence="2 3" key="1">
    <citation type="journal article" date="2011" name="Proc. Natl. Acad. Sci. U.S.A.">
        <title>Comparative genomics of xylose-fermenting fungi for enhanced biofuel production.</title>
        <authorList>
            <person name="Wohlbach D.J."/>
            <person name="Kuo A."/>
            <person name="Sato T.K."/>
            <person name="Potts K.M."/>
            <person name="Salamov A.A."/>
            <person name="LaButti K.M."/>
            <person name="Sun H."/>
            <person name="Clum A."/>
            <person name="Pangilinan J.L."/>
            <person name="Lindquist E.A."/>
            <person name="Lucas S."/>
            <person name="Lapidus A."/>
            <person name="Jin M."/>
            <person name="Gunawan C."/>
            <person name="Balan V."/>
            <person name="Dale B.E."/>
            <person name="Jeffries T.W."/>
            <person name="Zinkel R."/>
            <person name="Barry K.W."/>
            <person name="Grigoriev I.V."/>
            <person name="Gasch A.P."/>
        </authorList>
    </citation>
    <scope>NUCLEOTIDE SEQUENCE [LARGE SCALE GENOMIC DNA]</scope>
    <source>
        <strain evidence="3">NRRL Y-27907 / 11-Y1</strain>
    </source>
</reference>
<evidence type="ECO:0000313" key="2">
    <source>
        <dbReference type="EMBL" id="EGW35161.1"/>
    </source>
</evidence>
<name>G3AG21_SPAPN</name>
<dbReference type="InParanoid" id="G3AG21"/>
<dbReference type="RefSeq" id="XP_007372573.1">
    <property type="nucleotide sequence ID" value="XM_007372511.1"/>
</dbReference>
<feature type="compositionally biased region" description="Low complexity" evidence="1">
    <location>
        <begin position="92"/>
        <end position="110"/>
    </location>
</feature>
<dbReference type="KEGG" id="spaa:SPAPADRAFT_48195"/>
<organism evidence="3">
    <name type="scientific">Spathaspora passalidarum (strain NRRL Y-27907 / 11-Y1)</name>
    <dbReference type="NCBI Taxonomy" id="619300"/>
    <lineage>
        <taxon>Eukaryota</taxon>
        <taxon>Fungi</taxon>
        <taxon>Dikarya</taxon>
        <taxon>Ascomycota</taxon>
        <taxon>Saccharomycotina</taxon>
        <taxon>Pichiomycetes</taxon>
        <taxon>Debaryomycetaceae</taxon>
        <taxon>Spathaspora</taxon>
    </lineage>
</organism>
<dbReference type="OMA" id="TWVKDWY"/>
<evidence type="ECO:0000313" key="3">
    <source>
        <dbReference type="Proteomes" id="UP000000709"/>
    </source>
</evidence>